<dbReference type="InterPro" id="IPR000794">
    <property type="entry name" value="Beta-ketoacyl_synthase"/>
</dbReference>
<dbReference type="Pfam" id="PF00109">
    <property type="entry name" value="ketoacyl-synt"/>
    <property type="match status" value="1"/>
</dbReference>
<reference evidence="18" key="2">
    <citation type="journal article" date="2021" name="PeerJ">
        <title>Extensive microbial diversity within the chicken gut microbiome revealed by metagenomics and culture.</title>
        <authorList>
            <person name="Gilroy R."/>
            <person name="Ravi A."/>
            <person name="Getino M."/>
            <person name="Pursley I."/>
            <person name="Horton D.L."/>
            <person name="Alikhan N.F."/>
            <person name="Baker D."/>
            <person name="Gharbi K."/>
            <person name="Hall N."/>
            <person name="Watson M."/>
            <person name="Adriaenssens E.M."/>
            <person name="Foster-Nyarko E."/>
            <person name="Jarju S."/>
            <person name="Secka A."/>
            <person name="Antonio M."/>
            <person name="Oren A."/>
            <person name="Chaudhuri R.R."/>
            <person name="La Ragione R."/>
            <person name="Hildebrand F."/>
            <person name="Pallen M.J."/>
        </authorList>
    </citation>
    <scope>NUCLEOTIDE SEQUENCE</scope>
    <source>
        <strain evidence="18">CHK195-11698</strain>
    </source>
</reference>
<evidence type="ECO:0000256" key="13">
    <source>
        <dbReference type="ARBA" id="ARBA00047659"/>
    </source>
</evidence>
<reference evidence="18" key="1">
    <citation type="submission" date="2020-10" db="EMBL/GenBank/DDBJ databases">
        <authorList>
            <person name="Gilroy R."/>
        </authorList>
    </citation>
    <scope>NUCLEOTIDE SEQUENCE</scope>
    <source>
        <strain evidence="18">CHK195-11698</strain>
    </source>
</reference>
<feature type="active site" description="For beta-ketoacyl synthase activity" evidence="15">
    <location>
        <position position="162"/>
    </location>
</feature>
<dbReference type="NCBIfam" id="NF005589">
    <property type="entry name" value="PRK07314.1"/>
    <property type="match status" value="1"/>
</dbReference>
<evidence type="ECO:0000256" key="8">
    <source>
        <dbReference type="ARBA" id="ARBA00023098"/>
    </source>
</evidence>
<dbReference type="SMART" id="SM00825">
    <property type="entry name" value="PKS_KS"/>
    <property type="match status" value="1"/>
</dbReference>
<dbReference type="GO" id="GO:0004315">
    <property type="term" value="F:3-oxoacyl-[acyl-carrier-protein] synthase activity"/>
    <property type="evidence" value="ECO:0007669"/>
    <property type="project" value="UniProtKB-UniRule"/>
</dbReference>
<evidence type="ECO:0000256" key="9">
    <source>
        <dbReference type="ARBA" id="ARBA00023160"/>
    </source>
</evidence>
<name>A0A9D1HNM9_9FIRM</name>
<dbReference type="InterPro" id="IPR016039">
    <property type="entry name" value="Thiolase-like"/>
</dbReference>
<evidence type="ECO:0000256" key="15">
    <source>
        <dbReference type="PIRSR" id="PIRSR000447-1"/>
    </source>
</evidence>
<dbReference type="EC" id="2.3.1.179" evidence="3 14"/>
<dbReference type="PANTHER" id="PTHR11712">
    <property type="entry name" value="POLYKETIDE SYNTHASE-RELATED"/>
    <property type="match status" value="1"/>
</dbReference>
<keyword evidence="6 14" id="KW-0808">Transferase</keyword>
<comment type="pathway">
    <text evidence="1 14">Lipid metabolism; fatty acid biosynthesis.</text>
</comment>
<evidence type="ECO:0000256" key="1">
    <source>
        <dbReference type="ARBA" id="ARBA00005194"/>
    </source>
</evidence>
<evidence type="ECO:0000256" key="4">
    <source>
        <dbReference type="ARBA" id="ARBA00014657"/>
    </source>
</evidence>
<dbReference type="InterPro" id="IPR014030">
    <property type="entry name" value="Ketoacyl_synth_N"/>
</dbReference>
<comment type="similarity">
    <text evidence="2 14 16">Belongs to the thiolase-like superfamily. Beta-ketoacyl-ACP synthases family.</text>
</comment>
<dbReference type="GO" id="GO:0006633">
    <property type="term" value="P:fatty acid biosynthetic process"/>
    <property type="evidence" value="ECO:0007669"/>
    <property type="project" value="UniProtKB-UniRule"/>
</dbReference>
<evidence type="ECO:0000313" key="19">
    <source>
        <dbReference type="Proteomes" id="UP000824175"/>
    </source>
</evidence>
<organism evidence="18 19">
    <name type="scientific">Candidatus Fimiplasma intestinipullorum</name>
    <dbReference type="NCBI Taxonomy" id="2840825"/>
    <lineage>
        <taxon>Bacteria</taxon>
        <taxon>Bacillati</taxon>
        <taxon>Bacillota</taxon>
        <taxon>Clostridia</taxon>
        <taxon>Eubacteriales</taxon>
        <taxon>Candidatus Fimiplasma</taxon>
    </lineage>
</organism>
<comment type="catalytic activity">
    <reaction evidence="13 14">
        <text>a fatty acyl-[ACP] + malonyl-[ACP] + H(+) = a 3-oxoacyl-[ACP] + holo-[ACP] + CO2</text>
        <dbReference type="Rhea" id="RHEA:22836"/>
        <dbReference type="Rhea" id="RHEA-COMP:9623"/>
        <dbReference type="Rhea" id="RHEA-COMP:9685"/>
        <dbReference type="Rhea" id="RHEA-COMP:9916"/>
        <dbReference type="Rhea" id="RHEA-COMP:14125"/>
        <dbReference type="ChEBI" id="CHEBI:15378"/>
        <dbReference type="ChEBI" id="CHEBI:16526"/>
        <dbReference type="ChEBI" id="CHEBI:64479"/>
        <dbReference type="ChEBI" id="CHEBI:78449"/>
        <dbReference type="ChEBI" id="CHEBI:78776"/>
        <dbReference type="ChEBI" id="CHEBI:138651"/>
    </reaction>
</comment>
<evidence type="ECO:0000256" key="11">
    <source>
        <dbReference type="ARBA" id="ARBA00024006"/>
    </source>
</evidence>
<dbReference type="PANTHER" id="PTHR11712:SF336">
    <property type="entry name" value="3-OXOACYL-[ACYL-CARRIER-PROTEIN] SYNTHASE, MITOCHONDRIAL"/>
    <property type="match status" value="1"/>
</dbReference>
<sequence length="412" mass="43675">MSRRVVVTGLGTISALGLNTQENWDNMKKGVCGVHEITGFDHTKTKVSLAAEVDQFDANALIGRKEAKKMDRYTQFAVVCAREAFKDADLEGKVDPERFGVILSSGIGGIGTIESEIKKALTKGYDRISPFFIPMVISNLAAGHVAIDLGAKGMVTCVVTACAGGTNAIGDAFRQIRDGYQDVMIAGGSEAAITPMAIGGFASMKALHEGTDPNRASIPFDKERSGFVMGEGAGLLVLEEYEHAKARGAHIYAEMVGYGATCDAYHITAPAPEGEGGARCMKQALDDAKIAPEAIDYINAHGTSTPMNDKFETMAIKTTFGEHAYHLAVSSTKAMTGHMLGATGGVEAVACVKALEEGVIPATINYREADPECDLDIVPNEARHQEIEYALSNSLGFGGHNAAIIFKKYKGA</sequence>
<keyword evidence="8" id="KW-0443">Lipid metabolism</keyword>
<evidence type="ECO:0000256" key="14">
    <source>
        <dbReference type="PIRNR" id="PIRNR000447"/>
    </source>
</evidence>
<dbReference type="InterPro" id="IPR020841">
    <property type="entry name" value="PKS_Beta-ketoAc_synthase_dom"/>
</dbReference>
<dbReference type="PIRSF" id="PIRSF000447">
    <property type="entry name" value="KAS_II"/>
    <property type="match status" value="1"/>
</dbReference>
<keyword evidence="10 14" id="KW-0012">Acyltransferase</keyword>
<evidence type="ECO:0000256" key="16">
    <source>
        <dbReference type="RuleBase" id="RU003694"/>
    </source>
</evidence>
<evidence type="ECO:0000256" key="2">
    <source>
        <dbReference type="ARBA" id="ARBA00008467"/>
    </source>
</evidence>
<dbReference type="EMBL" id="DVMJ01000059">
    <property type="protein sequence ID" value="HIU13853.1"/>
    <property type="molecule type" value="Genomic_DNA"/>
</dbReference>
<evidence type="ECO:0000256" key="5">
    <source>
        <dbReference type="ARBA" id="ARBA00022516"/>
    </source>
</evidence>
<dbReference type="SUPFAM" id="SSF53901">
    <property type="entry name" value="Thiolase-like"/>
    <property type="match status" value="2"/>
</dbReference>
<evidence type="ECO:0000256" key="12">
    <source>
        <dbReference type="ARBA" id="ARBA00047318"/>
    </source>
</evidence>
<dbReference type="Pfam" id="PF02801">
    <property type="entry name" value="Ketoacyl-synt_C"/>
    <property type="match status" value="1"/>
</dbReference>
<evidence type="ECO:0000256" key="3">
    <source>
        <dbReference type="ARBA" id="ARBA00012356"/>
    </source>
</evidence>
<keyword evidence="7" id="KW-0276">Fatty acid metabolism</keyword>
<evidence type="ECO:0000256" key="10">
    <source>
        <dbReference type="ARBA" id="ARBA00023315"/>
    </source>
</evidence>
<dbReference type="InterPro" id="IPR017568">
    <property type="entry name" value="3-oxoacyl-ACP_synth-2"/>
</dbReference>
<comment type="caution">
    <text evidence="18">The sequence shown here is derived from an EMBL/GenBank/DDBJ whole genome shotgun (WGS) entry which is preliminary data.</text>
</comment>
<comment type="function">
    <text evidence="11 14">Involved in the type II fatty acid elongation cycle. Catalyzes the elongation of a wide range of acyl-ACP by the addition of two carbons from malonyl-ACP to an acyl acceptor. Can efficiently catalyze the conversion of palmitoleoyl-ACP (cis-hexadec-9-enoyl-ACP) to cis-vaccenoyl-ACP (cis-octadec-11-enoyl-ACP), an essential step in the thermal regulation of fatty acid composition.</text>
</comment>
<dbReference type="Proteomes" id="UP000824175">
    <property type="component" value="Unassembled WGS sequence"/>
</dbReference>
<evidence type="ECO:0000256" key="7">
    <source>
        <dbReference type="ARBA" id="ARBA00022832"/>
    </source>
</evidence>
<dbReference type="AlphaFoldDB" id="A0A9D1HNM9"/>
<protein>
    <recommendedName>
        <fullName evidence="4 14">3-oxoacyl-[acyl-carrier-protein] synthase 2</fullName>
        <ecNumber evidence="3 14">2.3.1.179</ecNumber>
    </recommendedName>
</protein>
<keyword evidence="9 14" id="KW-0275">Fatty acid biosynthesis</keyword>
<comment type="catalytic activity">
    <reaction evidence="12 14">
        <text>(9Z)-hexadecenoyl-[ACP] + malonyl-[ACP] + H(+) = 3-oxo-(11Z)-octadecenoyl-[ACP] + holo-[ACP] + CO2</text>
        <dbReference type="Rhea" id="RHEA:55040"/>
        <dbReference type="Rhea" id="RHEA-COMP:9623"/>
        <dbReference type="Rhea" id="RHEA-COMP:9685"/>
        <dbReference type="Rhea" id="RHEA-COMP:10800"/>
        <dbReference type="Rhea" id="RHEA-COMP:14074"/>
        <dbReference type="ChEBI" id="CHEBI:15378"/>
        <dbReference type="ChEBI" id="CHEBI:16526"/>
        <dbReference type="ChEBI" id="CHEBI:64479"/>
        <dbReference type="ChEBI" id="CHEBI:78449"/>
        <dbReference type="ChEBI" id="CHEBI:83989"/>
        <dbReference type="ChEBI" id="CHEBI:138538"/>
        <dbReference type="EC" id="2.3.1.179"/>
    </reaction>
</comment>
<evidence type="ECO:0000313" key="18">
    <source>
        <dbReference type="EMBL" id="HIU13853.1"/>
    </source>
</evidence>
<dbReference type="Gene3D" id="3.40.47.10">
    <property type="match status" value="1"/>
</dbReference>
<keyword evidence="5 14" id="KW-0444">Lipid biosynthesis</keyword>
<feature type="domain" description="Ketosynthase family 3 (KS3)" evidence="17">
    <location>
        <begin position="2"/>
        <end position="408"/>
    </location>
</feature>
<dbReference type="PROSITE" id="PS52004">
    <property type="entry name" value="KS3_2"/>
    <property type="match status" value="1"/>
</dbReference>
<evidence type="ECO:0000256" key="6">
    <source>
        <dbReference type="ARBA" id="ARBA00022679"/>
    </source>
</evidence>
<dbReference type="NCBIfam" id="TIGR03150">
    <property type="entry name" value="fabF"/>
    <property type="match status" value="1"/>
</dbReference>
<dbReference type="GO" id="GO:0005829">
    <property type="term" value="C:cytosol"/>
    <property type="evidence" value="ECO:0007669"/>
    <property type="project" value="TreeGrafter"/>
</dbReference>
<proteinExistence type="inferred from homology"/>
<gene>
    <name evidence="18" type="primary">fabF</name>
    <name evidence="18" type="ORF">IAD15_07280</name>
</gene>
<evidence type="ECO:0000259" key="17">
    <source>
        <dbReference type="PROSITE" id="PS52004"/>
    </source>
</evidence>
<dbReference type="CDD" id="cd00834">
    <property type="entry name" value="KAS_I_II"/>
    <property type="match status" value="1"/>
</dbReference>
<dbReference type="InterPro" id="IPR014031">
    <property type="entry name" value="Ketoacyl_synth_C"/>
</dbReference>
<dbReference type="FunFam" id="3.40.47.10:FF:000009">
    <property type="entry name" value="3-oxoacyl-[acyl-carrier-protein] synthase 2"/>
    <property type="match status" value="1"/>
</dbReference>
<accession>A0A9D1HNM9</accession>